<dbReference type="Proteomes" id="UP000440578">
    <property type="component" value="Unassembled WGS sequence"/>
</dbReference>
<dbReference type="EMBL" id="VIIS01000368">
    <property type="protein sequence ID" value="KAF0309847.1"/>
    <property type="molecule type" value="Genomic_DNA"/>
</dbReference>
<accession>A0A6A4WRC6</accession>
<name>A0A6A4WRC6_AMPAM</name>
<feature type="region of interest" description="Disordered" evidence="1">
    <location>
        <begin position="78"/>
        <end position="111"/>
    </location>
</feature>
<evidence type="ECO:0000313" key="3">
    <source>
        <dbReference type="Proteomes" id="UP000440578"/>
    </source>
</evidence>
<comment type="caution">
    <text evidence="2">The sequence shown here is derived from an EMBL/GenBank/DDBJ whole genome shotgun (WGS) entry which is preliminary data.</text>
</comment>
<dbReference type="AlphaFoldDB" id="A0A6A4WRC6"/>
<reference evidence="2 3" key="1">
    <citation type="submission" date="2019-07" db="EMBL/GenBank/DDBJ databases">
        <title>Draft genome assembly of a fouling barnacle, Amphibalanus amphitrite (Darwin, 1854): The first reference genome for Thecostraca.</title>
        <authorList>
            <person name="Kim W."/>
        </authorList>
    </citation>
    <scope>NUCLEOTIDE SEQUENCE [LARGE SCALE GENOMIC DNA]</scope>
    <source>
        <strain evidence="2">SNU_AA5</strain>
        <tissue evidence="2">Soma without cirri and trophi</tissue>
    </source>
</reference>
<gene>
    <name evidence="2" type="ORF">FJT64_019050</name>
</gene>
<sequence length="111" mass="11461">MMHPEAVNASTSAAIIAESHGIVTDLLVDSSAAALPPHILSGLHTLAQLLEPPSHPAGRQQPPLPALLRLDDALSSSTDEIPFTGETAGNLQARVSGRLDGSTGRRVGEGR</sequence>
<dbReference type="OrthoDB" id="189220at2759"/>
<protein>
    <submittedName>
        <fullName evidence="2">Uncharacterized protein</fullName>
    </submittedName>
</protein>
<evidence type="ECO:0000313" key="2">
    <source>
        <dbReference type="EMBL" id="KAF0309847.1"/>
    </source>
</evidence>
<proteinExistence type="predicted"/>
<evidence type="ECO:0000256" key="1">
    <source>
        <dbReference type="SAM" id="MobiDB-lite"/>
    </source>
</evidence>
<organism evidence="2 3">
    <name type="scientific">Amphibalanus amphitrite</name>
    <name type="common">Striped barnacle</name>
    <name type="synonym">Balanus amphitrite</name>
    <dbReference type="NCBI Taxonomy" id="1232801"/>
    <lineage>
        <taxon>Eukaryota</taxon>
        <taxon>Metazoa</taxon>
        <taxon>Ecdysozoa</taxon>
        <taxon>Arthropoda</taxon>
        <taxon>Crustacea</taxon>
        <taxon>Multicrustacea</taxon>
        <taxon>Cirripedia</taxon>
        <taxon>Thoracica</taxon>
        <taxon>Thoracicalcarea</taxon>
        <taxon>Balanomorpha</taxon>
        <taxon>Balanoidea</taxon>
        <taxon>Balanidae</taxon>
        <taxon>Amphibalaninae</taxon>
        <taxon>Amphibalanus</taxon>
    </lineage>
</organism>
<keyword evidence="3" id="KW-1185">Reference proteome</keyword>